<sequence>MARPKKREDPQRWPIRCARCDGHYELVASWPDGSICGYCYQAAKRTIGICACGHEGVLPGLIDDRPACRRCSGVKLNVDCVTCGAEAELYSGGRCQRCVLGATAQRLLTDPDTGLIAPQLQVLVDALTAMHRPNSGLTWIRKPHVQSVLRELAGHPALTHEVLDQLPAGRTTDYVRNLLVEHGVLPSRDERLARFQSWAVTAQQRITTEEHRKVVARFIRWSLERRLRSMSTVTDSAFLRAKQTVTVTIEFCNWLAEKHDTTVEQVTQAHIDLWQSTGPTTREHILRFIRWAIKAKLIPSDLEVTPHRRGTAPRMPIAQQNAVIEQVAHQQTLHPRDRLAAILIIVFAQRAEDVAALTWDRVAITADTVTIDLAGLPIHLPPPLDEPVRALAASNYNSQTAAHRNSPWVFRGYTPGRHIGPAHLRSYLRPILAALEARLGPQVAVRALDSDPAFIAHPFFIRRDFDNGSVAQRVGIQC</sequence>
<evidence type="ECO:0000313" key="2">
    <source>
        <dbReference type="EMBL" id="BCI88000.1"/>
    </source>
</evidence>
<name>A0A1V3WBF8_MYCKA</name>
<keyword evidence="1" id="KW-0233">DNA recombination</keyword>
<keyword evidence="5" id="KW-1185">Reference proteome</keyword>
<dbReference type="GO" id="GO:0015074">
    <property type="term" value="P:DNA integration"/>
    <property type="evidence" value="ECO:0007669"/>
    <property type="project" value="InterPro"/>
</dbReference>
<dbReference type="GO" id="GO:0003677">
    <property type="term" value="F:DNA binding"/>
    <property type="evidence" value="ECO:0007669"/>
    <property type="project" value="InterPro"/>
</dbReference>
<organism evidence="3 4">
    <name type="scientific">Mycobacterium kansasii</name>
    <dbReference type="NCBI Taxonomy" id="1768"/>
    <lineage>
        <taxon>Bacteria</taxon>
        <taxon>Bacillati</taxon>
        <taxon>Actinomycetota</taxon>
        <taxon>Actinomycetes</taxon>
        <taxon>Mycobacteriales</taxon>
        <taxon>Mycobacteriaceae</taxon>
        <taxon>Mycobacterium</taxon>
    </lineage>
</organism>
<gene>
    <name evidence="3" type="ORF">BZL29_8209</name>
    <name evidence="2" type="ORF">NIIDMKKI_32060</name>
</gene>
<reference evidence="2 5" key="2">
    <citation type="submission" date="2020-07" db="EMBL/GenBank/DDBJ databases">
        <title>Mycobacterium kansasii (former subtype) with zoonotic potential isolated from diseased indoor pet cat, Japan.</title>
        <authorList>
            <person name="Fukano H."/>
            <person name="Terazono T."/>
            <person name="Hoshino Y."/>
        </authorList>
    </citation>
    <scope>NUCLEOTIDE SEQUENCE [LARGE SCALE GENOMIC DNA]</scope>
    <source>
        <strain evidence="2 5">Kuro-I</strain>
    </source>
</reference>
<dbReference type="AlphaFoldDB" id="A0A1V3WBF8"/>
<dbReference type="InterPro" id="IPR013762">
    <property type="entry name" value="Integrase-like_cat_sf"/>
</dbReference>
<dbReference type="GO" id="GO:0006310">
    <property type="term" value="P:DNA recombination"/>
    <property type="evidence" value="ECO:0007669"/>
    <property type="project" value="UniProtKB-KW"/>
</dbReference>
<evidence type="ECO:0000313" key="4">
    <source>
        <dbReference type="Proteomes" id="UP000188532"/>
    </source>
</evidence>
<dbReference type="Gene3D" id="1.10.443.10">
    <property type="entry name" value="Intergrase catalytic core"/>
    <property type="match status" value="1"/>
</dbReference>
<proteinExistence type="predicted"/>
<evidence type="ECO:0000313" key="5">
    <source>
        <dbReference type="Proteomes" id="UP000516380"/>
    </source>
</evidence>
<dbReference type="InterPro" id="IPR011010">
    <property type="entry name" value="DNA_brk_join_enz"/>
</dbReference>
<evidence type="ECO:0000313" key="3">
    <source>
        <dbReference type="EMBL" id="OOK64307.1"/>
    </source>
</evidence>
<dbReference type="EMBL" id="AP023343">
    <property type="protein sequence ID" value="BCI88000.1"/>
    <property type="molecule type" value="Genomic_DNA"/>
</dbReference>
<reference evidence="3 4" key="1">
    <citation type="submission" date="2017-02" db="EMBL/GenBank/DDBJ databases">
        <title>Complete genome sequences of Mycobacterium kansasii strains isolated from rhesus macaques.</title>
        <authorList>
            <person name="Panda A."/>
            <person name="Nagaraj S."/>
            <person name="Zhao X."/>
            <person name="Tettelin H."/>
            <person name="Detolla L.J."/>
        </authorList>
    </citation>
    <scope>NUCLEOTIDE SEQUENCE [LARGE SCALE GENOMIC DNA]</scope>
    <source>
        <strain evidence="3 4">11-3469</strain>
    </source>
</reference>
<dbReference type="EMBL" id="MVBN01000013">
    <property type="protein sequence ID" value="OOK64307.1"/>
    <property type="molecule type" value="Genomic_DNA"/>
</dbReference>
<protein>
    <submittedName>
        <fullName evidence="3">Uncharacterized protein</fullName>
    </submittedName>
</protein>
<accession>A0A1V3WBF8</accession>
<dbReference type="Proteomes" id="UP000516380">
    <property type="component" value="Chromosome"/>
</dbReference>
<dbReference type="SUPFAM" id="SSF56349">
    <property type="entry name" value="DNA breaking-rejoining enzymes"/>
    <property type="match status" value="1"/>
</dbReference>
<dbReference type="Proteomes" id="UP000188532">
    <property type="component" value="Unassembled WGS sequence"/>
</dbReference>
<evidence type="ECO:0000256" key="1">
    <source>
        <dbReference type="ARBA" id="ARBA00023172"/>
    </source>
</evidence>